<name>A0A9X8UIV4_9FIRM</name>
<dbReference type="InterPro" id="IPR052024">
    <property type="entry name" value="Methanogen_methyltrans"/>
</dbReference>
<accession>A0A9X8UIV4</accession>
<dbReference type="AlphaFoldDB" id="A0A9X8UIV4"/>
<dbReference type="PANTHER" id="PTHR47099:SF1">
    <property type="entry name" value="METHYLCOBAMIDE:COM METHYLTRANSFERASE MTBA"/>
    <property type="match status" value="1"/>
</dbReference>
<feature type="domain" description="Uroporphyrinogen decarboxylase (URO-D)" evidence="1">
    <location>
        <begin position="108"/>
        <end position="322"/>
    </location>
</feature>
<evidence type="ECO:0000313" key="2">
    <source>
        <dbReference type="EMBL" id="TCL42467.1"/>
    </source>
</evidence>
<protein>
    <submittedName>
        <fullName evidence="2">Uroporphyrinogen decarboxylase</fullName>
    </submittedName>
</protein>
<dbReference type="Proteomes" id="UP000294682">
    <property type="component" value="Unassembled WGS sequence"/>
</dbReference>
<gene>
    <name evidence="2" type="ORF">EDD78_11093</name>
</gene>
<dbReference type="Gene3D" id="3.20.20.210">
    <property type="match status" value="1"/>
</dbReference>
<dbReference type="Pfam" id="PF01208">
    <property type="entry name" value="URO-D"/>
    <property type="match status" value="1"/>
</dbReference>
<dbReference type="InterPro" id="IPR038071">
    <property type="entry name" value="UROD/MetE-like_sf"/>
</dbReference>
<reference evidence="2 3" key="1">
    <citation type="submission" date="2019-03" db="EMBL/GenBank/DDBJ databases">
        <title>Genomic Encyclopedia of Type Strains, Phase IV (KMG-IV): sequencing the most valuable type-strain genomes for metagenomic binning, comparative biology and taxonomic classification.</title>
        <authorList>
            <person name="Goeker M."/>
        </authorList>
    </citation>
    <scope>NUCLEOTIDE SEQUENCE [LARGE SCALE GENOMIC DNA]</scope>
    <source>
        <strain evidence="2 3">DSM 100433</strain>
    </source>
</reference>
<comment type="caution">
    <text evidence="2">The sequence shown here is derived from an EMBL/GenBank/DDBJ whole genome shotgun (WGS) entry which is preliminary data.</text>
</comment>
<sequence length="337" mass="37903">MNLTPKQEFLKVYNHESIPAVPGMEIEFQLYREYAGEWPVVGEEMAKLSPKERELAHGHNAEIMIRAAEACHHNALKDIGGYWEISPGKAADLYMPTLSDRLAHLRALRKEAGNDYFIFGTVYLPLSIPFFGDLTAYSMELIEEPEKCKQRSMDEVRHMLEIQEQLLEAGADGLIDDCDLAFNTGTFLSPEMMDQFFFPAFRVWTEACRKAGVPCIWHSDGNLNGIFDRILESGVGGLHCIDPLANMDIAQLKLRSRGKLTLIGNIDCSIIHMGTPQQCYEKATEILTAVRESEPSGHVFSSCNTIFLGMPKENYDAVIAARLDFNKKLRAEAKAEH</sequence>
<evidence type="ECO:0000259" key="1">
    <source>
        <dbReference type="Pfam" id="PF01208"/>
    </source>
</evidence>
<dbReference type="OrthoDB" id="9815759at2"/>
<evidence type="ECO:0000313" key="3">
    <source>
        <dbReference type="Proteomes" id="UP000294682"/>
    </source>
</evidence>
<dbReference type="PANTHER" id="PTHR47099">
    <property type="entry name" value="METHYLCOBAMIDE:COM METHYLTRANSFERASE MTBA"/>
    <property type="match status" value="1"/>
</dbReference>
<dbReference type="InterPro" id="IPR000257">
    <property type="entry name" value="Uroporphyrinogen_deCOase"/>
</dbReference>
<dbReference type="SUPFAM" id="SSF51726">
    <property type="entry name" value="UROD/MetE-like"/>
    <property type="match status" value="1"/>
</dbReference>
<dbReference type="RefSeq" id="WP_079699960.1">
    <property type="nucleotide sequence ID" value="NZ_SLUK01000010.1"/>
</dbReference>
<dbReference type="EMBL" id="SLUK01000010">
    <property type="protein sequence ID" value="TCL42467.1"/>
    <property type="molecule type" value="Genomic_DNA"/>
</dbReference>
<dbReference type="GO" id="GO:0004853">
    <property type="term" value="F:uroporphyrinogen decarboxylase activity"/>
    <property type="evidence" value="ECO:0007669"/>
    <property type="project" value="InterPro"/>
</dbReference>
<dbReference type="GO" id="GO:0006779">
    <property type="term" value="P:porphyrin-containing compound biosynthetic process"/>
    <property type="evidence" value="ECO:0007669"/>
    <property type="project" value="InterPro"/>
</dbReference>
<organism evidence="2 3">
    <name type="scientific">Harryflintia acetispora</name>
    <dbReference type="NCBI Taxonomy" id="1849041"/>
    <lineage>
        <taxon>Bacteria</taxon>
        <taxon>Bacillati</taxon>
        <taxon>Bacillota</taxon>
        <taxon>Clostridia</taxon>
        <taxon>Eubacteriales</taxon>
        <taxon>Oscillospiraceae</taxon>
        <taxon>Harryflintia</taxon>
    </lineage>
</organism>
<keyword evidence="3" id="KW-1185">Reference proteome</keyword>
<proteinExistence type="predicted"/>